<dbReference type="Gene3D" id="3.40.190.10">
    <property type="entry name" value="Periplasmic binding protein-like II"/>
    <property type="match status" value="1"/>
</dbReference>
<keyword evidence="3" id="KW-1185">Reference proteome</keyword>
<protein>
    <submittedName>
        <fullName evidence="2">Glycine/betaine ABC transporter substrate-binding protein</fullName>
    </submittedName>
</protein>
<dbReference type="GO" id="GO:0043190">
    <property type="term" value="C:ATP-binding cassette (ABC) transporter complex"/>
    <property type="evidence" value="ECO:0007669"/>
    <property type="project" value="InterPro"/>
</dbReference>
<dbReference type="InterPro" id="IPR007210">
    <property type="entry name" value="ABC_Gly_betaine_transp_sub-bd"/>
</dbReference>
<dbReference type="Pfam" id="PF04069">
    <property type="entry name" value="OpuAC"/>
    <property type="match status" value="1"/>
</dbReference>
<comment type="caution">
    <text evidence="2">The sequence shown here is derived from an EMBL/GenBank/DDBJ whole genome shotgun (WGS) entry which is preliminary data.</text>
</comment>
<dbReference type="Proteomes" id="UP000298860">
    <property type="component" value="Unassembled WGS sequence"/>
</dbReference>
<dbReference type="CDD" id="cd13606">
    <property type="entry name" value="PBP2_ProX_like"/>
    <property type="match status" value="1"/>
</dbReference>
<name>A0A4D4J408_9PSEU</name>
<organism evidence="2 3">
    <name type="scientific">Gandjariella thermophila</name>
    <dbReference type="NCBI Taxonomy" id="1931992"/>
    <lineage>
        <taxon>Bacteria</taxon>
        <taxon>Bacillati</taxon>
        <taxon>Actinomycetota</taxon>
        <taxon>Actinomycetes</taxon>
        <taxon>Pseudonocardiales</taxon>
        <taxon>Pseudonocardiaceae</taxon>
        <taxon>Gandjariella</taxon>
    </lineage>
</organism>
<dbReference type="EMBL" id="BJFL01000013">
    <property type="protein sequence ID" value="GDY31251.1"/>
    <property type="molecule type" value="Genomic_DNA"/>
</dbReference>
<sequence length="320" mass="32490">MKRTVTGAVSSAASPGRIASAVIAVLAALGLTACGGAANPLSSNAGGGASSAPDTITIGSANFPESRLLAQIYATALTARGVKTTLKPNIGSREVYLPALKDGSIDLIPEYTGTLLQYLDKTAPQTSSEDVYAALPKALPPGLTVLDKATAEDKDAVVVSAATAQKFNLKSIADLAPHCAELTMGGPPEFQTRPDGLPGLTKNYGCTFKGYKSLDAGGPLTVAAVKDGTADAADLFTTDSSIAANNFVVLADPKSNFAAQNVVPLINAKKANDTVKQTLNAISAKLDTKALADLDARLSAPDHPDAAAVAKDWLASVGLG</sequence>
<dbReference type="GO" id="GO:0022857">
    <property type="term" value="F:transmembrane transporter activity"/>
    <property type="evidence" value="ECO:0007669"/>
    <property type="project" value="InterPro"/>
</dbReference>
<evidence type="ECO:0000259" key="1">
    <source>
        <dbReference type="Pfam" id="PF04069"/>
    </source>
</evidence>
<dbReference type="Gene3D" id="3.40.190.120">
    <property type="entry name" value="Osmoprotection protein (prox), domain 2"/>
    <property type="match status" value="1"/>
</dbReference>
<evidence type="ECO:0000313" key="3">
    <source>
        <dbReference type="Proteomes" id="UP000298860"/>
    </source>
</evidence>
<reference evidence="3" key="1">
    <citation type="submission" date="2019-04" db="EMBL/GenBank/DDBJ databases">
        <title>Draft genome sequence of Pseudonocardiaceae bacterium SL3-2-4.</title>
        <authorList>
            <person name="Ningsih F."/>
            <person name="Yokota A."/>
            <person name="Sakai Y."/>
            <person name="Nanatani K."/>
            <person name="Yabe S."/>
            <person name="Oetari A."/>
            <person name="Sjamsuridzal W."/>
        </authorList>
    </citation>
    <scope>NUCLEOTIDE SEQUENCE [LARGE SCALE GENOMIC DNA]</scope>
    <source>
        <strain evidence="3">SL3-2-4</strain>
    </source>
</reference>
<dbReference type="SUPFAM" id="SSF53850">
    <property type="entry name" value="Periplasmic binding protein-like II"/>
    <property type="match status" value="1"/>
</dbReference>
<dbReference type="RefSeq" id="WP_137814341.1">
    <property type="nucleotide sequence ID" value="NZ_BJFL01000013.1"/>
</dbReference>
<evidence type="ECO:0000313" key="2">
    <source>
        <dbReference type="EMBL" id="GDY31251.1"/>
    </source>
</evidence>
<gene>
    <name evidence="2" type="ORF">GTS_28840</name>
</gene>
<proteinExistence type="predicted"/>
<dbReference type="OrthoDB" id="9781705at2"/>
<accession>A0A4D4J408</accession>
<dbReference type="PROSITE" id="PS51257">
    <property type="entry name" value="PROKAR_LIPOPROTEIN"/>
    <property type="match status" value="1"/>
</dbReference>
<feature type="domain" description="ABC-type glycine betaine transport system substrate-binding" evidence="1">
    <location>
        <begin position="54"/>
        <end position="315"/>
    </location>
</feature>
<dbReference type="AlphaFoldDB" id="A0A4D4J408"/>